<dbReference type="CDD" id="cd00130">
    <property type="entry name" value="PAS"/>
    <property type="match status" value="1"/>
</dbReference>
<organism evidence="6 7">
    <name type="scientific">Thermocatellispora tengchongensis</name>
    <dbReference type="NCBI Taxonomy" id="1073253"/>
    <lineage>
        <taxon>Bacteria</taxon>
        <taxon>Bacillati</taxon>
        <taxon>Actinomycetota</taxon>
        <taxon>Actinomycetes</taxon>
        <taxon>Streptosporangiales</taxon>
        <taxon>Streptosporangiaceae</taxon>
        <taxon>Thermocatellispora</taxon>
    </lineage>
</organism>
<dbReference type="InterPro" id="IPR003018">
    <property type="entry name" value="GAF"/>
</dbReference>
<keyword evidence="1" id="KW-0378">Hydrolase</keyword>
<dbReference type="Gene3D" id="3.30.450.20">
    <property type="entry name" value="PAS domain"/>
    <property type="match status" value="1"/>
</dbReference>
<dbReference type="Proteomes" id="UP000578449">
    <property type="component" value="Unassembled WGS sequence"/>
</dbReference>
<dbReference type="SMART" id="SM00065">
    <property type="entry name" value="GAF"/>
    <property type="match status" value="1"/>
</dbReference>
<feature type="domain" description="PPM-type phosphatase" evidence="5">
    <location>
        <begin position="488"/>
        <end position="700"/>
    </location>
</feature>
<evidence type="ECO:0000313" key="7">
    <source>
        <dbReference type="Proteomes" id="UP000578449"/>
    </source>
</evidence>
<dbReference type="RefSeq" id="WP_312925346.1">
    <property type="nucleotide sequence ID" value="NZ_BAABIX010000007.1"/>
</dbReference>
<dbReference type="SUPFAM" id="SSF55781">
    <property type="entry name" value="GAF domain-like"/>
    <property type="match status" value="2"/>
</dbReference>
<evidence type="ECO:0000259" key="5">
    <source>
        <dbReference type="SMART" id="SM00331"/>
    </source>
</evidence>
<dbReference type="Pfam" id="PF07228">
    <property type="entry name" value="SpoIIE"/>
    <property type="match status" value="1"/>
</dbReference>
<dbReference type="InterPro" id="IPR035965">
    <property type="entry name" value="PAS-like_dom_sf"/>
</dbReference>
<feature type="domain" description="PAS" evidence="4">
    <location>
        <begin position="185"/>
        <end position="251"/>
    </location>
</feature>
<dbReference type="SMART" id="SM00331">
    <property type="entry name" value="PP2C_SIG"/>
    <property type="match status" value="1"/>
</dbReference>
<dbReference type="Pfam" id="PF08448">
    <property type="entry name" value="PAS_4"/>
    <property type="match status" value="1"/>
</dbReference>
<protein>
    <submittedName>
        <fullName evidence="6">GAF domain-containing protein</fullName>
    </submittedName>
</protein>
<dbReference type="SUPFAM" id="SSF55785">
    <property type="entry name" value="PYP-like sensor domain (PAS domain)"/>
    <property type="match status" value="1"/>
</dbReference>
<evidence type="ECO:0000256" key="2">
    <source>
        <dbReference type="SAM" id="MobiDB-lite"/>
    </source>
</evidence>
<evidence type="ECO:0000313" key="6">
    <source>
        <dbReference type="EMBL" id="MBB5134529.1"/>
    </source>
</evidence>
<dbReference type="Gene3D" id="3.30.450.40">
    <property type="match status" value="2"/>
</dbReference>
<dbReference type="EMBL" id="JACHGN010000008">
    <property type="protein sequence ID" value="MBB5134529.1"/>
    <property type="molecule type" value="Genomic_DNA"/>
</dbReference>
<gene>
    <name evidence="6" type="ORF">HNP84_004261</name>
</gene>
<proteinExistence type="predicted"/>
<dbReference type="InterPro" id="IPR036457">
    <property type="entry name" value="PPM-type-like_dom_sf"/>
</dbReference>
<evidence type="ECO:0000259" key="3">
    <source>
        <dbReference type="SMART" id="SM00065"/>
    </source>
</evidence>
<dbReference type="Gene3D" id="3.60.40.10">
    <property type="entry name" value="PPM-type phosphatase domain"/>
    <property type="match status" value="1"/>
</dbReference>
<accession>A0A840P6A9</accession>
<comment type="caution">
    <text evidence="6">The sequence shown here is derived from an EMBL/GenBank/DDBJ whole genome shotgun (WGS) entry which is preliminary data.</text>
</comment>
<dbReference type="InterPro" id="IPR001932">
    <property type="entry name" value="PPM-type_phosphatase-like_dom"/>
</dbReference>
<name>A0A840P6A9_9ACTN</name>
<dbReference type="InterPro" id="IPR000014">
    <property type="entry name" value="PAS"/>
</dbReference>
<dbReference type="Pfam" id="PF13185">
    <property type="entry name" value="GAF_2"/>
    <property type="match status" value="2"/>
</dbReference>
<dbReference type="InterPro" id="IPR029016">
    <property type="entry name" value="GAF-like_dom_sf"/>
</dbReference>
<reference evidence="6 7" key="1">
    <citation type="submission" date="2020-08" db="EMBL/GenBank/DDBJ databases">
        <title>Genomic Encyclopedia of Type Strains, Phase IV (KMG-IV): sequencing the most valuable type-strain genomes for metagenomic binning, comparative biology and taxonomic classification.</title>
        <authorList>
            <person name="Goeker M."/>
        </authorList>
    </citation>
    <scope>NUCLEOTIDE SEQUENCE [LARGE SCALE GENOMIC DNA]</scope>
    <source>
        <strain evidence="6 7">DSM 45615</strain>
    </source>
</reference>
<feature type="region of interest" description="Disordered" evidence="2">
    <location>
        <begin position="157"/>
        <end position="183"/>
    </location>
</feature>
<dbReference type="SMART" id="SM00091">
    <property type="entry name" value="PAS"/>
    <property type="match status" value="1"/>
</dbReference>
<dbReference type="GO" id="GO:0016791">
    <property type="term" value="F:phosphatase activity"/>
    <property type="evidence" value="ECO:0007669"/>
    <property type="project" value="TreeGrafter"/>
</dbReference>
<sequence length="712" mass="76268">MRRGAGTAPLPGTAEIDRVLSRAVRDTGAHIAVIYLLEDSGRLLRMEAAIGMPAQIVKPWTRVRANADVPVAAAVRGRALVWVPDQQELARRFPATAVVVPDPFATAAAPIQSGGRVWGAWALIWPPSRPPHLTPRELDAIEIASRDLGEALRWAAEAGRPPKPGRRPRLVPPPPPGAPDRQRALAAGGYLDRLPDGCAAVAPEGRITFVNAAAAELLGGDGPDLRGRLLWEAVAWLRDPVFEDRYRAALVTQQATSCDIRHPDGRTLEVRLHPDPTGISLRITPATPHRPRREHGAPPAPRGGSFHDFLHMAAALTRALDVREVVELVTDHVMPVCGSQAMVIMVAETGRMRIVGSHGYRRDVLDRFDGRPLASPGPAAQVMRTGEAAFFGSREELRRGYPSAANMDGMAAWAFLPLTVSDRVLGTCVFAFDHPRPFTTEERTTLTTLAGLLAQALDRALLYEVKDHLAHSLQTSLLPRGLPEIAGLETAARYVPATPGVGIGGDFYDLIRLDDTAAAAVIGDVQGHNMTAAALMGQVRTAIHAHTAAGAGPGEVLKHTNRLLIDLRAELFTSCLLVHTDLRLRTFCAASAGHPPPLLCPPNRPADRVDVPVGLLLGIDPDADYPVLQAPFPPGAVLALYTDGLIETPGIDLDHAIGALAVHLTRAAHQPLHRLTGTLLGHASSVRQRADDMALLLLKHSPGDAVRTRGGR</sequence>
<evidence type="ECO:0000259" key="4">
    <source>
        <dbReference type="SMART" id="SM00091"/>
    </source>
</evidence>
<dbReference type="PANTHER" id="PTHR43156">
    <property type="entry name" value="STAGE II SPORULATION PROTEIN E-RELATED"/>
    <property type="match status" value="1"/>
</dbReference>
<evidence type="ECO:0000256" key="1">
    <source>
        <dbReference type="ARBA" id="ARBA00022801"/>
    </source>
</evidence>
<dbReference type="PANTHER" id="PTHR43156:SF2">
    <property type="entry name" value="STAGE II SPORULATION PROTEIN E"/>
    <property type="match status" value="1"/>
</dbReference>
<dbReference type="AlphaFoldDB" id="A0A840P6A9"/>
<dbReference type="InterPro" id="IPR052016">
    <property type="entry name" value="Bact_Sigma-Reg"/>
</dbReference>
<keyword evidence="7" id="KW-1185">Reference proteome</keyword>
<feature type="domain" description="GAF" evidence="3">
    <location>
        <begin position="321"/>
        <end position="467"/>
    </location>
</feature>
<dbReference type="InterPro" id="IPR013656">
    <property type="entry name" value="PAS_4"/>
</dbReference>